<organism evidence="3">
    <name type="scientific">freshwater metagenome</name>
    <dbReference type="NCBI Taxonomy" id="449393"/>
    <lineage>
        <taxon>unclassified sequences</taxon>
        <taxon>metagenomes</taxon>
        <taxon>ecological metagenomes</taxon>
    </lineage>
</organism>
<accession>A0A6J7FKP6</accession>
<sequence>MTSGHDHHDEHHDHHDEHHEHHEHEHGHGNAHDRGWRGSLRYARLLAKMWRSPVSDAVVALVAARPGERLVDIGAGMGPATVAAAKTGATVIAVEPTPFMRRILRTRRLWQRARSRITVIDGAAEAMAIDDASVDALWAVNVMHHWTNLDAAVHEIHRVVRCGARVYLVDEDFDDPGHPLFEEMRARRAQHHHAFDDIDPHDVAARLQSLGFTSSTGSFEHIAGRPAKVVRGIS</sequence>
<dbReference type="InterPro" id="IPR029063">
    <property type="entry name" value="SAM-dependent_MTases_sf"/>
</dbReference>
<dbReference type="AlphaFoldDB" id="A0A6J7FKP6"/>
<dbReference type="EMBL" id="CAFBLP010000117">
    <property type="protein sequence ID" value="CAB4892223.1"/>
    <property type="molecule type" value="Genomic_DNA"/>
</dbReference>
<gene>
    <name evidence="3" type="ORF">UFOPK3376_02931</name>
</gene>
<dbReference type="Gene3D" id="3.40.50.150">
    <property type="entry name" value="Vaccinia Virus protein VP39"/>
    <property type="match status" value="1"/>
</dbReference>
<dbReference type="Pfam" id="PF08241">
    <property type="entry name" value="Methyltransf_11"/>
    <property type="match status" value="1"/>
</dbReference>
<dbReference type="GO" id="GO:0008757">
    <property type="term" value="F:S-adenosylmethionine-dependent methyltransferase activity"/>
    <property type="evidence" value="ECO:0007669"/>
    <property type="project" value="InterPro"/>
</dbReference>
<proteinExistence type="predicted"/>
<dbReference type="PANTHER" id="PTHR43591:SF24">
    <property type="entry name" value="2-METHOXY-6-POLYPRENYL-1,4-BENZOQUINOL METHYLASE, MITOCHONDRIAL"/>
    <property type="match status" value="1"/>
</dbReference>
<dbReference type="PANTHER" id="PTHR43591">
    <property type="entry name" value="METHYLTRANSFERASE"/>
    <property type="match status" value="1"/>
</dbReference>
<dbReference type="InterPro" id="IPR013216">
    <property type="entry name" value="Methyltransf_11"/>
</dbReference>
<reference evidence="3" key="1">
    <citation type="submission" date="2020-05" db="EMBL/GenBank/DDBJ databases">
        <authorList>
            <person name="Chiriac C."/>
            <person name="Salcher M."/>
            <person name="Ghai R."/>
            <person name="Kavagutti S V."/>
        </authorList>
    </citation>
    <scope>NUCLEOTIDE SEQUENCE</scope>
</reference>
<dbReference type="CDD" id="cd02440">
    <property type="entry name" value="AdoMet_MTases"/>
    <property type="match status" value="1"/>
</dbReference>
<evidence type="ECO:0000313" key="3">
    <source>
        <dbReference type="EMBL" id="CAB4892223.1"/>
    </source>
</evidence>
<evidence type="ECO:0000259" key="2">
    <source>
        <dbReference type="Pfam" id="PF08241"/>
    </source>
</evidence>
<evidence type="ECO:0000256" key="1">
    <source>
        <dbReference type="SAM" id="MobiDB-lite"/>
    </source>
</evidence>
<protein>
    <submittedName>
        <fullName evidence="3">Unannotated protein</fullName>
    </submittedName>
</protein>
<name>A0A6J7FKP6_9ZZZZ</name>
<feature type="region of interest" description="Disordered" evidence="1">
    <location>
        <begin position="1"/>
        <end position="34"/>
    </location>
</feature>
<feature type="domain" description="Methyltransferase type 11" evidence="2">
    <location>
        <begin position="71"/>
        <end position="167"/>
    </location>
</feature>
<dbReference type="SUPFAM" id="SSF53335">
    <property type="entry name" value="S-adenosyl-L-methionine-dependent methyltransferases"/>
    <property type="match status" value="1"/>
</dbReference>